<keyword evidence="3" id="KW-1185">Reference proteome</keyword>
<dbReference type="EMBL" id="CM029050">
    <property type="protein sequence ID" value="KAG2565567.1"/>
    <property type="molecule type" value="Genomic_DNA"/>
</dbReference>
<dbReference type="AlphaFoldDB" id="A0A8T0PT31"/>
<gene>
    <name evidence="2" type="ORF">PVAP13_7NG035551</name>
</gene>
<protein>
    <submittedName>
        <fullName evidence="2">Uncharacterized protein</fullName>
    </submittedName>
</protein>
<sequence>MDRRSIQCRSAQKSEILSRMSNAVPRAEVTEAKLARLEEEWAVERAQKKSELDECYNKIQAEKEALVAKHQDLTMEVSRSDCMIREQKSSILEWKNAHSRAQGQFEMVEKDLEKERKLWEDGERELVKAMEQVRTLTAERDALREEVKDLTDAARPLCRLLVPL</sequence>
<evidence type="ECO:0000313" key="3">
    <source>
        <dbReference type="Proteomes" id="UP000823388"/>
    </source>
</evidence>
<accession>A0A8T0PT31</accession>
<comment type="caution">
    <text evidence="2">The sequence shown here is derived from an EMBL/GenBank/DDBJ whole genome shotgun (WGS) entry which is preliminary data.</text>
</comment>
<organism evidence="2 3">
    <name type="scientific">Panicum virgatum</name>
    <name type="common">Blackwell switchgrass</name>
    <dbReference type="NCBI Taxonomy" id="38727"/>
    <lineage>
        <taxon>Eukaryota</taxon>
        <taxon>Viridiplantae</taxon>
        <taxon>Streptophyta</taxon>
        <taxon>Embryophyta</taxon>
        <taxon>Tracheophyta</taxon>
        <taxon>Spermatophyta</taxon>
        <taxon>Magnoliopsida</taxon>
        <taxon>Liliopsida</taxon>
        <taxon>Poales</taxon>
        <taxon>Poaceae</taxon>
        <taxon>PACMAD clade</taxon>
        <taxon>Panicoideae</taxon>
        <taxon>Panicodae</taxon>
        <taxon>Paniceae</taxon>
        <taxon>Panicinae</taxon>
        <taxon>Panicum</taxon>
        <taxon>Panicum sect. Hiantes</taxon>
    </lineage>
</organism>
<evidence type="ECO:0000256" key="1">
    <source>
        <dbReference type="SAM" id="Coils"/>
    </source>
</evidence>
<dbReference type="Proteomes" id="UP000823388">
    <property type="component" value="Chromosome 7N"/>
</dbReference>
<evidence type="ECO:0000313" key="2">
    <source>
        <dbReference type="EMBL" id="KAG2565567.1"/>
    </source>
</evidence>
<keyword evidence="1" id="KW-0175">Coiled coil</keyword>
<feature type="coiled-coil region" evidence="1">
    <location>
        <begin position="126"/>
        <end position="153"/>
    </location>
</feature>
<proteinExistence type="predicted"/>
<name>A0A8T0PT31_PANVG</name>
<reference evidence="2" key="1">
    <citation type="submission" date="2020-05" db="EMBL/GenBank/DDBJ databases">
        <title>WGS assembly of Panicum virgatum.</title>
        <authorList>
            <person name="Lovell J.T."/>
            <person name="Jenkins J."/>
            <person name="Shu S."/>
            <person name="Juenger T.E."/>
            <person name="Schmutz J."/>
        </authorList>
    </citation>
    <scope>NUCLEOTIDE SEQUENCE</scope>
    <source>
        <strain evidence="2">AP13</strain>
    </source>
</reference>